<keyword evidence="3" id="KW-1185">Reference proteome</keyword>
<dbReference type="OrthoDB" id="2789670at2759"/>
<dbReference type="EMBL" id="JABCRI010000022">
    <property type="protein sequence ID" value="KAF8379391.1"/>
    <property type="molecule type" value="Genomic_DNA"/>
</dbReference>
<evidence type="ECO:0000313" key="2">
    <source>
        <dbReference type="EMBL" id="KAF8379391.1"/>
    </source>
</evidence>
<evidence type="ECO:0008006" key="4">
    <source>
        <dbReference type="Google" id="ProtNLM"/>
    </source>
</evidence>
<dbReference type="GO" id="GO:0016705">
    <property type="term" value="F:oxidoreductase activity, acting on paired donors, with incorporation or reduction of molecular oxygen"/>
    <property type="evidence" value="ECO:0007669"/>
    <property type="project" value="InterPro"/>
</dbReference>
<evidence type="ECO:0000313" key="3">
    <source>
        <dbReference type="Proteomes" id="UP000655225"/>
    </source>
</evidence>
<feature type="transmembrane region" description="Helical" evidence="1">
    <location>
        <begin position="34"/>
        <end position="54"/>
    </location>
</feature>
<dbReference type="PRINTS" id="PR00463">
    <property type="entry name" value="EP450I"/>
</dbReference>
<dbReference type="GO" id="GO:0005506">
    <property type="term" value="F:iron ion binding"/>
    <property type="evidence" value="ECO:0007669"/>
    <property type="project" value="InterPro"/>
</dbReference>
<proteinExistence type="predicted"/>
<organism evidence="2 3">
    <name type="scientific">Tetracentron sinense</name>
    <name type="common">Spur-leaf</name>
    <dbReference type="NCBI Taxonomy" id="13715"/>
    <lineage>
        <taxon>Eukaryota</taxon>
        <taxon>Viridiplantae</taxon>
        <taxon>Streptophyta</taxon>
        <taxon>Embryophyta</taxon>
        <taxon>Tracheophyta</taxon>
        <taxon>Spermatophyta</taxon>
        <taxon>Magnoliopsida</taxon>
        <taxon>Trochodendrales</taxon>
        <taxon>Trochodendraceae</taxon>
        <taxon>Tetracentron</taxon>
    </lineage>
</organism>
<dbReference type="GO" id="GO:0004497">
    <property type="term" value="F:monooxygenase activity"/>
    <property type="evidence" value="ECO:0007669"/>
    <property type="project" value="InterPro"/>
</dbReference>
<sequence length="335" mass="38718">MQYCCSIMMVTDAVEIIYSGWSWWWRGSNRSDELARMALTLSFAVFVITWYMLVTRNLRGARPPLPPGPRGLPLVGSLPFLESDLHCYFAKLAHTYGPIMKLKLGSKLWIVLSSPSLAKEVLKDKDTIFSNRDVTPTSFVTSYGCSDIAWAPYGPHWRMVRKVCLRGMLCNKSLDACYDIRRRETRRMVKDIYSKVGMQINIAEQMFLNTLNVIMSMLWGSTIESEERTSDLLEFRQVVGEMIEVLGMSNISDYFPILARFDIQGMEGRMKNLVSWLDRVFDTVIDQRLKMNKAREEGEKNMKEHKDFLQLLLELEEGDPNKPIIKPLLLVRIYT</sequence>
<dbReference type="InterPro" id="IPR002401">
    <property type="entry name" value="Cyt_P450_E_grp-I"/>
</dbReference>
<accession>A0A835D2Z7</accession>
<keyword evidence="1" id="KW-1133">Transmembrane helix</keyword>
<keyword evidence="1" id="KW-0472">Membrane</keyword>
<dbReference type="InterPro" id="IPR001128">
    <property type="entry name" value="Cyt_P450"/>
</dbReference>
<evidence type="ECO:0000256" key="1">
    <source>
        <dbReference type="SAM" id="Phobius"/>
    </source>
</evidence>
<keyword evidence="1" id="KW-0812">Transmembrane</keyword>
<dbReference type="GO" id="GO:0020037">
    <property type="term" value="F:heme binding"/>
    <property type="evidence" value="ECO:0007669"/>
    <property type="project" value="InterPro"/>
</dbReference>
<dbReference type="PANTHER" id="PTHR47951">
    <property type="entry name" value="OS08G0547900 PROTEIN"/>
    <property type="match status" value="1"/>
</dbReference>
<dbReference type="InterPro" id="IPR036396">
    <property type="entry name" value="Cyt_P450_sf"/>
</dbReference>
<dbReference type="PANTHER" id="PTHR47951:SF7">
    <property type="entry name" value="FLAVONOID 3',5'-HYDROXYLASE-LIKE ISOFORM X1"/>
    <property type="match status" value="1"/>
</dbReference>
<reference evidence="2 3" key="1">
    <citation type="submission" date="2020-04" db="EMBL/GenBank/DDBJ databases">
        <title>Plant Genome Project.</title>
        <authorList>
            <person name="Zhang R.-G."/>
        </authorList>
    </citation>
    <scope>NUCLEOTIDE SEQUENCE [LARGE SCALE GENOMIC DNA]</scope>
    <source>
        <strain evidence="2">YNK0</strain>
        <tissue evidence="2">Leaf</tissue>
    </source>
</reference>
<dbReference type="Pfam" id="PF00067">
    <property type="entry name" value="p450"/>
    <property type="match status" value="1"/>
</dbReference>
<dbReference type="AlphaFoldDB" id="A0A835D2Z7"/>
<dbReference type="Gene3D" id="1.10.630.10">
    <property type="entry name" value="Cytochrome P450"/>
    <property type="match status" value="1"/>
</dbReference>
<dbReference type="Proteomes" id="UP000655225">
    <property type="component" value="Unassembled WGS sequence"/>
</dbReference>
<dbReference type="SUPFAM" id="SSF48264">
    <property type="entry name" value="Cytochrome P450"/>
    <property type="match status" value="1"/>
</dbReference>
<name>A0A835D2Z7_TETSI</name>
<protein>
    <recommendedName>
        <fullName evidence="4">Cytochrome P450</fullName>
    </recommendedName>
</protein>
<dbReference type="OMA" id="TILACEG"/>
<gene>
    <name evidence="2" type="ORF">HHK36_028825</name>
</gene>
<comment type="caution">
    <text evidence="2">The sequence shown here is derived from an EMBL/GenBank/DDBJ whole genome shotgun (WGS) entry which is preliminary data.</text>
</comment>